<protein>
    <submittedName>
        <fullName evidence="2">Uncharacterized protein</fullName>
    </submittedName>
</protein>
<dbReference type="Proteomes" id="UP000006853">
    <property type="component" value="Chromosome 4"/>
</dbReference>
<proteinExistence type="predicted"/>
<dbReference type="HOGENOM" id="CLU_1482531_0_0_1"/>
<evidence type="ECO:0000313" key="3">
    <source>
        <dbReference type="Proteomes" id="UP000006853"/>
    </source>
</evidence>
<sequence>MDTNNTSVFSTNQEDSTLANTTVDMDDDDEGGQLSEASLDKEDCILWARRLELECISLREKTSQQAPASYRRRTLGTAPQKNDQETESFIRMLDIKLSHSIDSLEQLMSEKVKALEKRQLIIYKELTQMNASLARIESSITSTEPQESSPTPELPVEIKSSRRKTINQLPDSNFRTKRRLQD</sequence>
<gene>
    <name evidence="2" type="ordered locus">PP7435_Chr4-0719</name>
</gene>
<feature type="region of interest" description="Disordered" evidence="1">
    <location>
        <begin position="62"/>
        <end position="83"/>
    </location>
</feature>
<accession>F2QZP7</accession>
<reference key="2">
    <citation type="submission" date="2011-04" db="EMBL/GenBank/DDBJ databases">
        <title>High-quality genome sequence of Pichia pastoris CBS 7435.</title>
        <authorList>
            <person name="Kueberl A."/>
            <person name="Schneider J."/>
            <person name="Thallinger G.G."/>
            <person name="Anderl I."/>
            <person name="Wibberg D."/>
            <person name="Hajek T."/>
            <person name="Jaenicke S."/>
            <person name="Brinkrolf K."/>
            <person name="Goesmann A."/>
            <person name="Szczepanowski R."/>
            <person name="Puehler A."/>
            <person name="Schwab H."/>
            <person name="Glieder A."/>
            <person name="Pichler H."/>
        </authorList>
    </citation>
    <scope>NUCLEOTIDE SEQUENCE</scope>
    <source>
        <strain>CBS 7435</strain>
    </source>
</reference>
<organism evidence="2 3">
    <name type="scientific">Komagataella phaffii (strain ATCC 76273 / CBS 7435 / CECT 11047 / NRRL Y-11430 / Wegner 21-1)</name>
    <name type="common">Yeast</name>
    <name type="synonym">Pichia pastoris</name>
    <dbReference type="NCBI Taxonomy" id="981350"/>
    <lineage>
        <taxon>Eukaryota</taxon>
        <taxon>Fungi</taxon>
        <taxon>Dikarya</taxon>
        <taxon>Ascomycota</taxon>
        <taxon>Saccharomycotina</taxon>
        <taxon>Pichiomycetes</taxon>
        <taxon>Pichiales</taxon>
        <taxon>Pichiaceae</taxon>
        <taxon>Komagataella</taxon>
    </lineage>
</organism>
<evidence type="ECO:0000256" key="1">
    <source>
        <dbReference type="SAM" id="MobiDB-lite"/>
    </source>
</evidence>
<evidence type="ECO:0000313" key="2">
    <source>
        <dbReference type="EMBL" id="CCA40875.1"/>
    </source>
</evidence>
<feature type="compositionally biased region" description="Polar residues" evidence="1">
    <location>
        <begin position="1"/>
        <end position="23"/>
    </location>
</feature>
<keyword evidence="3" id="KW-1185">Reference proteome</keyword>
<feature type="region of interest" description="Disordered" evidence="1">
    <location>
        <begin position="1"/>
        <end position="36"/>
    </location>
</feature>
<name>F2QZP7_KOMPC</name>
<reference evidence="2 3" key="1">
    <citation type="journal article" date="2011" name="J. Biotechnol.">
        <title>High-quality genome sequence of Pichia pastoris CBS7435.</title>
        <authorList>
            <person name="Kuberl A."/>
            <person name="Schneider J."/>
            <person name="Thallinger G.G."/>
            <person name="Anderl I."/>
            <person name="Wibberg D."/>
            <person name="Hajek T."/>
            <person name="Jaenicke S."/>
            <person name="Brinkrolf K."/>
            <person name="Goesmann A."/>
            <person name="Szczepanowski R."/>
            <person name="Puhler A."/>
            <person name="Schwab H."/>
            <person name="Glieder A."/>
            <person name="Pichler H."/>
        </authorList>
    </citation>
    <scope>NUCLEOTIDE SEQUENCE [LARGE SCALE GENOMIC DNA]</scope>
    <source>
        <strain evidence="3">ATCC 76273 / CBS 7435 / CECT 11047 / NRRL Y-11430 / Wegner 21-1</strain>
    </source>
</reference>
<reference evidence="2 3" key="3">
    <citation type="journal article" date="2016" name="FEMS Yeast Res.">
        <title>Curation of the genome annotation of Pichia pastoris (Komagataella phaffii) CBS7435 from gene level to protein function.</title>
        <authorList>
            <person name="Valli M."/>
            <person name="Tatto N.E."/>
            <person name="Peymann A."/>
            <person name="Gruber C."/>
            <person name="Landes N."/>
            <person name="Ekker H."/>
            <person name="Thallinger G.G."/>
            <person name="Mattanovich D."/>
            <person name="Gasser B."/>
            <person name="Graf A.B."/>
        </authorList>
    </citation>
    <scope>GENOME REANNOTATION</scope>
    <source>
        <strain evidence="2 3">ATCC 76273 / CBS 7435 / CECT 11047 / NRRL Y-11430 / Wegner 21-1</strain>
    </source>
</reference>
<feature type="compositionally biased region" description="Polar residues" evidence="1">
    <location>
        <begin position="138"/>
        <end position="151"/>
    </location>
</feature>
<dbReference type="AlphaFoldDB" id="F2QZP7"/>
<dbReference type="EMBL" id="FR839631">
    <property type="protein sequence ID" value="CCA40875.1"/>
    <property type="molecule type" value="Genomic_DNA"/>
</dbReference>
<feature type="region of interest" description="Disordered" evidence="1">
    <location>
        <begin position="137"/>
        <end position="182"/>
    </location>
</feature>